<dbReference type="GO" id="GO:0002131">
    <property type="term" value="P:wobble position cytosine ribose methylation"/>
    <property type="evidence" value="ECO:0007669"/>
    <property type="project" value="TreeGrafter"/>
</dbReference>
<dbReference type="NCBIfam" id="TIGR00185">
    <property type="entry name" value="tRNA_yibK_trmL"/>
    <property type="match status" value="1"/>
</dbReference>
<dbReference type="CDD" id="cd18094">
    <property type="entry name" value="SpoU-like_TrmL"/>
    <property type="match status" value="1"/>
</dbReference>
<dbReference type="InterPro" id="IPR001537">
    <property type="entry name" value="SpoU_MeTrfase"/>
</dbReference>
<feature type="binding site" evidence="6 7">
    <location>
        <position position="78"/>
    </location>
    <ligand>
        <name>S-adenosyl-L-methionine</name>
        <dbReference type="ChEBI" id="CHEBI:59789"/>
    </ligand>
</feature>
<dbReference type="EMBL" id="SRPF01000002">
    <property type="protein sequence ID" value="TGN40728.1"/>
    <property type="molecule type" value="Genomic_DNA"/>
</dbReference>
<dbReference type="PANTHER" id="PTHR42971">
    <property type="entry name" value="TRNA (CYTIDINE(34)-2'-O)-METHYLTRANSFERASE"/>
    <property type="match status" value="1"/>
</dbReference>
<comment type="function">
    <text evidence="6">Methylates the ribose at the nucleotide 34 wobble position in the two leucyl isoacceptors tRNA(Leu)(CmAA) and tRNA(Leu)(cmnm5UmAA). Catalyzes the methyl transfer from S-adenosyl-L-methionine to the 2'-OH of the wobble nucleotide.</text>
</comment>
<evidence type="ECO:0000259" key="8">
    <source>
        <dbReference type="Pfam" id="PF00588"/>
    </source>
</evidence>
<evidence type="ECO:0000313" key="9">
    <source>
        <dbReference type="EMBL" id="TGN40728.1"/>
    </source>
</evidence>
<keyword evidence="5 6" id="KW-0819">tRNA processing</keyword>
<dbReference type="AlphaFoldDB" id="A0A4Z1C121"/>
<dbReference type="PANTHER" id="PTHR42971:SF1">
    <property type="entry name" value="TRNA (CYTIDINE(34)-2'-O)-METHYLTRANSFERASE"/>
    <property type="match status" value="1"/>
</dbReference>
<dbReference type="Proteomes" id="UP000298325">
    <property type="component" value="Unassembled WGS sequence"/>
</dbReference>
<comment type="subcellular location">
    <subcellularLocation>
        <location evidence="6">Cytoplasm</location>
    </subcellularLocation>
</comment>
<evidence type="ECO:0000256" key="3">
    <source>
        <dbReference type="ARBA" id="ARBA00022679"/>
    </source>
</evidence>
<dbReference type="GO" id="GO:0141102">
    <property type="term" value="F:tRNA (5-carboxymethylaminomethyluridine(34)-2'-O)-methyltransferase activity"/>
    <property type="evidence" value="ECO:0007669"/>
    <property type="project" value="RHEA"/>
</dbReference>
<organism evidence="9 10">
    <name type="scientific">Marinobacter confluentis</name>
    <dbReference type="NCBI Taxonomy" id="1697557"/>
    <lineage>
        <taxon>Bacteria</taxon>
        <taxon>Pseudomonadati</taxon>
        <taxon>Pseudomonadota</taxon>
        <taxon>Gammaproteobacteria</taxon>
        <taxon>Pseudomonadales</taxon>
        <taxon>Marinobacteraceae</taxon>
        <taxon>Marinobacter</taxon>
    </lineage>
</organism>
<evidence type="ECO:0000313" key="10">
    <source>
        <dbReference type="Proteomes" id="UP000298325"/>
    </source>
</evidence>
<dbReference type="GO" id="GO:0003723">
    <property type="term" value="F:RNA binding"/>
    <property type="evidence" value="ECO:0007669"/>
    <property type="project" value="InterPro"/>
</dbReference>
<dbReference type="InterPro" id="IPR029028">
    <property type="entry name" value="Alpha/beta_knot_MTases"/>
</dbReference>
<dbReference type="OrthoDB" id="9789043at2"/>
<dbReference type="EC" id="2.1.1.207" evidence="6"/>
<reference evidence="9 10" key="1">
    <citation type="submission" date="2019-04" db="EMBL/GenBank/DDBJ databases">
        <authorList>
            <person name="Park S."/>
            <person name="Yoon J.-H."/>
        </authorList>
    </citation>
    <scope>NUCLEOTIDE SEQUENCE [LARGE SCALE GENOMIC DNA]</scope>
    <source>
        <strain evidence="9 10">HJM-18</strain>
    </source>
</reference>
<name>A0A4Z1C121_9GAMM</name>
<accession>A0A4Z1C121</accession>
<dbReference type="InterPro" id="IPR029026">
    <property type="entry name" value="tRNA_m1G_MTases_N"/>
</dbReference>
<dbReference type="InterPro" id="IPR016914">
    <property type="entry name" value="TrmL"/>
</dbReference>
<comment type="catalytic activity">
    <reaction evidence="6">
        <text>cytidine(34) in tRNA + S-adenosyl-L-methionine = 2'-O-methylcytidine(34) in tRNA + S-adenosyl-L-homocysteine + H(+)</text>
        <dbReference type="Rhea" id="RHEA:43084"/>
        <dbReference type="Rhea" id="RHEA-COMP:10331"/>
        <dbReference type="Rhea" id="RHEA-COMP:10332"/>
        <dbReference type="ChEBI" id="CHEBI:15378"/>
        <dbReference type="ChEBI" id="CHEBI:57856"/>
        <dbReference type="ChEBI" id="CHEBI:59789"/>
        <dbReference type="ChEBI" id="CHEBI:74495"/>
        <dbReference type="ChEBI" id="CHEBI:82748"/>
        <dbReference type="EC" id="2.1.1.207"/>
    </reaction>
</comment>
<sequence>MLNIVLYEPEIPPNTGNIIRLCANTGCRLHLIEPLGFNLEDKQMRRAGLDYSEYATVTVHPDYQSFLESEKPQRLFGLTTKGSHYYHEVAYEKGDYLMFGPETRGLPADIRDSLPAYHRLRVPMQPENRSLNLSNTAALVVYEAWRQLGFEGAL</sequence>
<evidence type="ECO:0000256" key="7">
    <source>
        <dbReference type="PIRSR" id="PIRSR029256-1"/>
    </source>
</evidence>
<feature type="binding site" evidence="6 7">
    <location>
        <position position="130"/>
    </location>
    <ligand>
        <name>S-adenosyl-L-methionine</name>
        <dbReference type="ChEBI" id="CHEBI:59789"/>
    </ligand>
</feature>
<feature type="binding site" evidence="6 7">
    <location>
        <position position="100"/>
    </location>
    <ligand>
        <name>S-adenosyl-L-methionine</name>
        <dbReference type="ChEBI" id="CHEBI:59789"/>
    </ligand>
</feature>
<feature type="domain" description="tRNA/rRNA methyltransferase SpoU type" evidence="8">
    <location>
        <begin position="2"/>
        <end position="142"/>
    </location>
</feature>
<dbReference type="Gene3D" id="3.40.1280.10">
    <property type="match status" value="1"/>
</dbReference>
<evidence type="ECO:0000256" key="6">
    <source>
        <dbReference type="HAMAP-Rule" id="MF_01885"/>
    </source>
</evidence>
<comment type="caution">
    <text evidence="9">The sequence shown here is derived from an EMBL/GenBank/DDBJ whole genome shotgun (WGS) entry which is preliminary data.</text>
</comment>
<dbReference type="FunFam" id="3.40.1280.10:FF:000002">
    <property type="entry name" value="Peptidylprolyl isomerase"/>
    <property type="match status" value="1"/>
</dbReference>
<evidence type="ECO:0000256" key="1">
    <source>
        <dbReference type="ARBA" id="ARBA00022490"/>
    </source>
</evidence>
<dbReference type="GO" id="GO:0042802">
    <property type="term" value="F:identical protein binding"/>
    <property type="evidence" value="ECO:0007669"/>
    <property type="project" value="UniProtKB-ARBA"/>
</dbReference>
<dbReference type="GO" id="GO:0005737">
    <property type="term" value="C:cytoplasm"/>
    <property type="evidence" value="ECO:0007669"/>
    <property type="project" value="UniProtKB-SubCell"/>
</dbReference>
<dbReference type="HAMAP" id="MF_01885">
    <property type="entry name" value="tRNA_methyltr_TrmL"/>
    <property type="match status" value="1"/>
</dbReference>
<comment type="subunit">
    <text evidence="6">Homodimer.</text>
</comment>
<comment type="catalytic activity">
    <reaction evidence="6">
        <text>5-carboxymethylaminomethyluridine(34) in tRNA(Leu) + S-adenosyl-L-methionine = 5-carboxymethylaminomethyl-2'-O-methyluridine(34) in tRNA(Leu) + S-adenosyl-L-homocysteine + H(+)</text>
        <dbReference type="Rhea" id="RHEA:43088"/>
        <dbReference type="Rhea" id="RHEA-COMP:10333"/>
        <dbReference type="Rhea" id="RHEA-COMP:10334"/>
        <dbReference type="ChEBI" id="CHEBI:15378"/>
        <dbReference type="ChEBI" id="CHEBI:57856"/>
        <dbReference type="ChEBI" id="CHEBI:59789"/>
        <dbReference type="ChEBI" id="CHEBI:74508"/>
        <dbReference type="ChEBI" id="CHEBI:74511"/>
        <dbReference type="EC" id="2.1.1.207"/>
    </reaction>
</comment>
<protein>
    <recommendedName>
        <fullName evidence="6">tRNA (cytidine(34)-2'-O)-methyltransferase</fullName>
        <ecNumber evidence="6">2.1.1.207</ecNumber>
    </recommendedName>
    <alternativeName>
        <fullName evidence="6">tRNA (cytidine/uridine-2'-O-)-methyltransferase TrmL</fullName>
    </alternativeName>
</protein>
<feature type="binding site" evidence="6 7">
    <location>
        <position position="122"/>
    </location>
    <ligand>
        <name>S-adenosyl-L-methionine</name>
        <dbReference type="ChEBI" id="CHEBI:59789"/>
    </ligand>
</feature>
<keyword evidence="4 6" id="KW-0949">S-adenosyl-L-methionine</keyword>
<keyword evidence="3 6" id="KW-0808">Transferase</keyword>
<evidence type="ECO:0000256" key="5">
    <source>
        <dbReference type="ARBA" id="ARBA00022694"/>
    </source>
</evidence>
<keyword evidence="2 6" id="KW-0489">Methyltransferase</keyword>
<dbReference type="RefSeq" id="WP_135803392.1">
    <property type="nucleotide sequence ID" value="NZ_SRPF01000002.1"/>
</dbReference>
<keyword evidence="10" id="KW-1185">Reference proteome</keyword>
<keyword evidence="1 6" id="KW-0963">Cytoplasm</keyword>
<gene>
    <name evidence="6 9" type="primary">trmL</name>
    <name evidence="9" type="ORF">E5Q11_09425</name>
</gene>
<evidence type="ECO:0000256" key="4">
    <source>
        <dbReference type="ARBA" id="ARBA00022691"/>
    </source>
</evidence>
<dbReference type="GO" id="GO:0141098">
    <property type="term" value="F:tRNA (cytidine(34)-2'-O)-methyltransferase activity"/>
    <property type="evidence" value="ECO:0007669"/>
    <property type="project" value="RHEA"/>
</dbReference>
<comment type="similarity">
    <text evidence="6">Belongs to the class IV-like SAM-binding methyltransferase superfamily. RNA methyltransferase TrmH family. TrmL subfamily.</text>
</comment>
<dbReference type="GO" id="GO:0002132">
    <property type="term" value="P:wobble position uridine ribose methylation"/>
    <property type="evidence" value="ECO:0007669"/>
    <property type="project" value="TreeGrafter"/>
</dbReference>
<dbReference type="Pfam" id="PF00588">
    <property type="entry name" value="SpoU_methylase"/>
    <property type="match status" value="1"/>
</dbReference>
<proteinExistence type="inferred from homology"/>
<dbReference type="SUPFAM" id="SSF75217">
    <property type="entry name" value="alpha/beta knot"/>
    <property type="match status" value="1"/>
</dbReference>
<dbReference type="PIRSF" id="PIRSF029256">
    <property type="entry name" value="SpoU_TrmH_prd"/>
    <property type="match status" value="1"/>
</dbReference>
<evidence type="ECO:0000256" key="2">
    <source>
        <dbReference type="ARBA" id="ARBA00022603"/>
    </source>
</evidence>